<dbReference type="AlphaFoldDB" id="A0A6N4WF52"/>
<dbReference type="KEGG" id="many:MANY_44950"/>
<dbReference type="EMBL" id="AP022620">
    <property type="protein sequence ID" value="BBZ79158.1"/>
    <property type="molecule type" value="Genomic_DNA"/>
</dbReference>
<gene>
    <name evidence="1" type="ORF">MANY_44950</name>
</gene>
<proteinExistence type="predicted"/>
<dbReference type="Proteomes" id="UP000467249">
    <property type="component" value="Chromosome"/>
</dbReference>
<protein>
    <submittedName>
        <fullName evidence="1">Uncharacterized protein</fullName>
    </submittedName>
</protein>
<organism evidence="1 2">
    <name type="scientific">Mycolicibacterium anyangense</name>
    <dbReference type="NCBI Taxonomy" id="1431246"/>
    <lineage>
        <taxon>Bacteria</taxon>
        <taxon>Bacillati</taxon>
        <taxon>Actinomycetota</taxon>
        <taxon>Actinomycetes</taxon>
        <taxon>Mycobacteriales</taxon>
        <taxon>Mycobacteriaceae</taxon>
        <taxon>Mycolicibacterium</taxon>
    </lineage>
</organism>
<reference evidence="1 2" key="1">
    <citation type="journal article" date="2019" name="Emerg. Microbes Infect.">
        <title>Comprehensive subspecies identification of 175 nontuberculous mycobacteria species based on 7547 genomic profiles.</title>
        <authorList>
            <person name="Matsumoto Y."/>
            <person name="Kinjo T."/>
            <person name="Motooka D."/>
            <person name="Nabeya D."/>
            <person name="Jung N."/>
            <person name="Uechi K."/>
            <person name="Horii T."/>
            <person name="Iida T."/>
            <person name="Fujita J."/>
            <person name="Nakamura S."/>
        </authorList>
    </citation>
    <scope>NUCLEOTIDE SEQUENCE [LARGE SCALE GENOMIC DNA]</scope>
    <source>
        <strain evidence="1 2">JCM 30275</strain>
    </source>
</reference>
<name>A0A6N4WF52_9MYCO</name>
<evidence type="ECO:0000313" key="1">
    <source>
        <dbReference type="EMBL" id="BBZ79158.1"/>
    </source>
</evidence>
<accession>A0A6N4WF52</accession>
<sequence>MPTNTMSSADFNDDPCDAPATIHPTKATNTAAAAVATWEVFNTSPPLPTRARKFASKEILDPRGAGCGL</sequence>
<keyword evidence="2" id="KW-1185">Reference proteome</keyword>
<evidence type="ECO:0000313" key="2">
    <source>
        <dbReference type="Proteomes" id="UP000467249"/>
    </source>
</evidence>